<keyword evidence="4" id="KW-0411">Iron-sulfur</keyword>
<evidence type="ECO:0000256" key="1">
    <source>
        <dbReference type="ARBA" id="ARBA00022485"/>
    </source>
</evidence>
<evidence type="ECO:0000259" key="5">
    <source>
        <dbReference type="PROSITE" id="PS51379"/>
    </source>
</evidence>
<dbReference type="PANTHER" id="PTHR43177:SF3">
    <property type="entry name" value="PROTEIN NRFC HOMOLOG"/>
    <property type="match status" value="1"/>
</dbReference>
<gene>
    <name evidence="6" type="ORF">A45J_2496</name>
</gene>
<protein>
    <submittedName>
        <fullName evidence="6">4Fe-4S ferredoxin</fullName>
    </submittedName>
</protein>
<feature type="domain" description="4Fe-4S ferredoxin-type" evidence="5">
    <location>
        <begin position="88"/>
        <end position="117"/>
    </location>
</feature>
<dbReference type="GO" id="GO:0046872">
    <property type="term" value="F:metal ion binding"/>
    <property type="evidence" value="ECO:0007669"/>
    <property type="project" value="UniProtKB-KW"/>
</dbReference>
<feature type="domain" description="4Fe-4S ferredoxin-type" evidence="5">
    <location>
        <begin position="4"/>
        <end position="33"/>
    </location>
</feature>
<dbReference type="InterPro" id="IPR050954">
    <property type="entry name" value="ET_IronSulfur_Cluster-Binding"/>
</dbReference>
<evidence type="ECO:0000313" key="6">
    <source>
        <dbReference type="EMBL" id="GER94732.1"/>
    </source>
</evidence>
<dbReference type="Pfam" id="PF12797">
    <property type="entry name" value="Fer4_2"/>
    <property type="match status" value="1"/>
</dbReference>
<evidence type="ECO:0000256" key="3">
    <source>
        <dbReference type="ARBA" id="ARBA00023004"/>
    </source>
</evidence>
<dbReference type="PROSITE" id="PS00198">
    <property type="entry name" value="4FE4S_FER_1"/>
    <property type="match status" value="1"/>
</dbReference>
<dbReference type="CDD" id="cd10551">
    <property type="entry name" value="PsrB"/>
    <property type="match status" value="1"/>
</dbReference>
<evidence type="ECO:0000256" key="2">
    <source>
        <dbReference type="ARBA" id="ARBA00022723"/>
    </source>
</evidence>
<dbReference type="InterPro" id="IPR017896">
    <property type="entry name" value="4Fe4S_Fe-S-bd"/>
</dbReference>
<keyword evidence="1" id="KW-0004">4Fe-4S</keyword>
<name>A0A5J4L625_9ZZZZ</name>
<dbReference type="Pfam" id="PF13247">
    <property type="entry name" value="Fer4_11"/>
    <property type="match status" value="2"/>
</dbReference>
<dbReference type="Gene3D" id="3.30.70.20">
    <property type="match status" value="4"/>
</dbReference>
<dbReference type="PROSITE" id="PS51379">
    <property type="entry name" value="4FE4S_FER_2"/>
    <property type="match status" value="2"/>
</dbReference>
<sequence length="265" mass="29418">MPKYGMVIDLQKCVGCGACAIACKTENNTQDRAKGQTFNWADFVMKTEGKFPDVKFTPMPVLCNHCSDAACVAACPVTPKAMHKHENGMTIHNMERCIGCRQCQRACPYSSEDVEKAGTQYSVISFNDFTDEVHPFYKDTKEVIPGCTSSGADVSKRAGDMPPHRTLYKHSDYASVREKGKVEKCMFCEHRVLNGEQPYCVASCPAKARIFGDLSDPNSEPSKLLKKHKAVQLKNNKGELLKPGEKGTQPNVYYIRSFKAEAKKA</sequence>
<dbReference type="EMBL" id="BLAB01000001">
    <property type="protein sequence ID" value="GER94732.1"/>
    <property type="molecule type" value="Genomic_DNA"/>
</dbReference>
<reference evidence="6" key="1">
    <citation type="submission" date="2019-10" db="EMBL/GenBank/DDBJ databases">
        <title>Metagenomic sequencing of thiosulfate-disproportionating enrichment culture.</title>
        <authorList>
            <person name="Umezawa K."/>
            <person name="Kojima H."/>
            <person name="Fukui M."/>
        </authorList>
    </citation>
    <scope>NUCLEOTIDE SEQUENCE</scope>
    <source>
        <strain evidence="6">45J</strain>
    </source>
</reference>
<proteinExistence type="predicted"/>
<dbReference type="SUPFAM" id="SSF54862">
    <property type="entry name" value="4Fe-4S ferredoxins"/>
    <property type="match status" value="1"/>
</dbReference>
<keyword evidence="3" id="KW-0408">Iron</keyword>
<evidence type="ECO:0000256" key="4">
    <source>
        <dbReference type="ARBA" id="ARBA00023014"/>
    </source>
</evidence>
<organism evidence="6">
    <name type="scientific">hot springs metagenome</name>
    <dbReference type="NCBI Taxonomy" id="433727"/>
    <lineage>
        <taxon>unclassified sequences</taxon>
        <taxon>metagenomes</taxon>
        <taxon>ecological metagenomes</taxon>
    </lineage>
</organism>
<dbReference type="InterPro" id="IPR017900">
    <property type="entry name" value="4Fe4S_Fe_S_CS"/>
</dbReference>
<keyword evidence="2" id="KW-0479">Metal-binding</keyword>
<dbReference type="PANTHER" id="PTHR43177">
    <property type="entry name" value="PROTEIN NRFC"/>
    <property type="match status" value="1"/>
</dbReference>
<accession>A0A5J4L625</accession>
<dbReference type="GO" id="GO:0051539">
    <property type="term" value="F:4 iron, 4 sulfur cluster binding"/>
    <property type="evidence" value="ECO:0007669"/>
    <property type="project" value="UniProtKB-KW"/>
</dbReference>
<dbReference type="AlphaFoldDB" id="A0A5J4L625"/>
<comment type="caution">
    <text evidence="6">The sequence shown here is derived from an EMBL/GenBank/DDBJ whole genome shotgun (WGS) entry which is preliminary data.</text>
</comment>